<comment type="caution">
    <text evidence="9">The sequence shown here is derived from an EMBL/GenBank/DDBJ whole genome shotgun (WGS) entry which is preliminary data.</text>
</comment>
<feature type="transmembrane region" description="Helical" evidence="7">
    <location>
        <begin position="125"/>
        <end position="141"/>
    </location>
</feature>
<dbReference type="InterPro" id="IPR036640">
    <property type="entry name" value="ABC1_TM_sf"/>
</dbReference>
<dbReference type="EC" id="3.6.1.3" evidence="9"/>
<sequence>MFCLNDSIIDPNEPQSLNQCHIYLYLLSPSYLVLSIISAYSSGSRGDFARNRKLPLLKIIRFTLFILLCITLADTFTKYFMPFSHGEPAKMESLISQSYKLSALLVHTFVIFNKNLFFPRFPVKLLISLVLTLFANCIHFINSYERLKNFNTQSLNEKCNLIFEANFVFFLLVYLIFILSSYRKRVQGFLFLNDDTIESEEDTASYYSYLTFEWFKPVMKKGYERSIRSVNDLSRLPKYLNTRLVNLNFMSQYSDADEYLRNPIVDPSLLQDVNFMQTHSNYEDVAFNQANFVIKNKLIKTLVKSFGKDFLFLGFLRLLNDLLGFSGPILLNQLVQFVQIKESELKIGIYYAMALFFSTLVGSLISVHFTNLLNKFCLRVRSALISLVYRKAVVVKLNEMNDYSIGQIVNFMSIDTDSIVNAFPSFHSCWSLPFQLVITLYLLYLQIGLSFMVGVIFDKRVKALLKFLIMNKNIKNSPMQSIKNAWGKCTGAEYNTK</sequence>
<keyword evidence="9" id="KW-0378">Hydrolase</keyword>
<feature type="transmembrane region" description="Helical" evidence="7">
    <location>
        <begin position="161"/>
        <end position="182"/>
    </location>
</feature>
<keyword evidence="6 7" id="KW-0472">Membrane</keyword>
<dbReference type="Gene3D" id="1.20.1560.10">
    <property type="entry name" value="ABC transporter type 1, transmembrane domain"/>
    <property type="match status" value="1"/>
</dbReference>
<evidence type="ECO:0000256" key="2">
    <source>
        <dbReference type="ARBA" id="ARBA00022692"/>
    </source>
</evidence>
<evidence type="ECO:0000256" key="1">
    <source>
        <dbReference type="ARBA" id="ARBA00022448"/>
    </source>
</evidence>
<dbReference type="Pfam" id="PF00664">
    <property type="entry name" value="ABC_membrane"/>
    <property type="match status" value="1"/>
</dbReference>
<feature type="transmembrane region" description="Helical" evidence="7">
    <location>
        <begin position="22"/>
        <end position="41"/>
    </location>
</feature>
<dbReference type="GO" id="GO:0005524">
    <property type="term" value="F:ATP binding"/>
    <property type="evidence" value="ECO:0007669"/>
    <property type="project" value="UniProtKB-KW"/>
</dbReference>
<dbReference type="GO" id="GO:0016020">
    <property type="term" value="C:membrane"/>
    <property type="evidence" value="ECO:0007669"/>
    <property type="project" value="InterPro"/>
</dbReference>
<protein>
    <submittedName>
        <fullName evidence="9">Multidrug resistance-associated 7</fullName>
        <ecNumber evidence="9">3.6.1.15</ecNumber>
        <ecNumber evidence="9">3.6.1.3</ecNumber>
    </submittedName>
</protein>
<keyword evidence="2 7" id="KW-0812">Transmembrane</keyword>
<dbReference type="AlphaFoldDB" id="A0A3M7SHQ8"/>
<feature type="transmembrane region" description="Helical" evidence="7">
    <location>
        <begin position="349"/>
        <end position="369"/>
    </location>
</feature>
<evidence type="ECO:0000259" key="8">
    <source>
        <dbReference type="PROSITE" id="PS50929"/>
    </source>
</evidence>
<evidence type="ECO:0000313" key="9">
    <source>
        <dbReference type="EMBL" id="RNA35302.1"/>
    </source>
</evidence>
<dbReference type="STRING" id="10195.A0A3M7SHQ8"/>
<gene>
    <name evidence="9" type="ORF">BpHYR1_045992</name>
</gene>
<evidence type="ECO:0000256" key="7">
    <source>
        <dbReference type="SAM" id="Phobius"/>
    </source>
</evidence>
<organism evidence="9 10">
    <name type="scientific">Brachionus plicatilis</name>
    <name type="common">Marine rotifer</name>
    <name type="synonym">Brachionus muelleri</name>
    <dbReference type="NCBI Taxonomy" id="10195"/>
    <lineage>
        <taxon>Eukaryota</taxon>
        <taxon>Metazoa</taxon>
        <taxon>Spiralia</taxon>
        <taxon>Gnathifera</taxon>
        <taxon>Rotifera</taxon>
        <taxon>Eurotatoria</taxon>
        <taxon>Monogononta</taxon>
        <taxon>Pseudotrocha</taxon>
        <taxon>Ploima</taxon>
        <taxon>Brachionidae</taxon>
        <taxon>Brachionus</taxon>
    </lineage>
</organism>
<evidence type="ECO:0000256" key="6">
    <source>
        <dbReference type="ARBA" id="ARBA00023136"/>
    </source>
</evidence>
<dbReference type="PANTHER" id="PTHR24223">
    <property type="entry name" value="ATP-BINDING CASSETTE SUB-FAMILY C"/>
    <property type="match status" value="1"/>
</dbReference>
<evidence type="ECO:0000313" key="10">
    <source>
        <dbReference type="Proteomes" id="UP000276133"/>
    </source>
</evidence>
<feature type="transmembrane region" description="Helical" evidence="7">
    <location>
        <begin position="434"/>
        <end position="457"/>
    </location>
</feature>
<dbReference type="InterPro" id="IPR050173">
    <property type="entry name" value="ABC_transporter_C-like"/>
</dbReference>
<dbReference type="OrthoDB" id="6500128at2759"/>
<dbReference type="Proteomes" id="UP000276133">
    <property type="component" value="Unassembled WGS sequence"/>
</dbReference>
<dbReference type="InterPro" id="IPR011527">
    <property type="entry name" value="ABC1_TM_dom"/>
</dbReference>
<dbReference type="EC" id="3.6.1.15" evidence="9"/>
<keyword evidence="1" id="KW-0813">Transport</keyword>
<evidence type="ECO:0000256" key="5">
    <source>
        <dbReference type="ARBA" id="ARBA00022989"/>
    </source>
</evidence>
<dbReference type="PROSITE" id="PS50929">
    <property type="entry name" value="ABC_TM1F"/>
    <property type="match status" value="1"/>
</dbReference>
<proteinExistence type="predicted"/>
<dbReference type="SUPFAM" id="SSF90123">
    <property type="entry name" value="ABC transporter transmembrane region"/>
    <property type="match status" value="1"/>
</dbReference>
<dbReference type="GO" id="GO:0140359">
    <property type="term" value="F:ABC-type transporter activity"/>
    <property type="evidence" value="ECO:0007669"/>
    <property type="project" value="InterPro"/>
</dbReference>
<dbReference type="PANTHER" id="PTHR24223:SF330">
    <property type="entry name" value="ATP-BINDING CASSETTE SUB-FAMILY C MEMBER 10"/>
    <property type="match status" value="1"/>
</dbReference>
<keyword evidence="10" id="KW-1185">Reference proteome</keyword>
<reference evidence="9 10" key="1">
    <citation type="journal article" date="2018" name="Sci. Rep.">
        <title>Genomic signatures of local adaptation to the degree of environmental predictability in rotifers.</title>
        <authorList>
            <person name="Franch-Gras L."/>
            <person name="Hahn C."/>
            <person name="Garcia-Roger E.M."/>
            <person name="Carmona M.J."/>
            <person name="Serra M."/>
            <person name="Gomez A."/>
        </authorList>
    </citation>
    <scope>NUCLEOTIDE SEQUENCE [LARGE SCALE GENOMIC DNA]</scope>
    <source>
        <strain evidence="9">HYR1</strain>
    </source>
</reference>
<keyword evidence="5 7" id="KW-1133">Transmembrane helix</keyword>
<feature type="domain" description="ABC transmembrane type-1" evidence="8">
    <location>
        <begin position="311"/>
        <end position="457"/>
    </location>
</feature>
<keyword evidence="3" id="KW-0547">Nucleotide-binding</keyword>
<evidence type="ECO:0000256" key="3">
    <source>
        <dbReference type="ARBA" id="ARBA00022741"/>
    </source>
</evidence>
<name>A0A3M7SHQ8_BRAPC</name>
<keyword evidence="4" id="KW-0067">ATP-binding</keyword>
<feature type="transmembrane region" description="Helical" evidence="7">
    <location>
        <begin position="62"/>
        <end position="81"/>
    </location>
</feature>
<accession>A0A3M7SHQ8</accession>
<dbReference type="EMBL" id="REGN01001343">
    <property type="protein sequence ID" value="RNA35302.1"/>
    <property type="molecule type" value="Genomic_DNA"/>
</dbReference>
<dbReference type="GO" id="GO:0017111">
    <property type="term" value="F:ribonucleoside triphosphate phosphatase activity"/>
    <property type="evidence" value="ECO:0007669"/>
    <property type="project" value="UniProtKB-EC"/>
</dbReference>
<evidence type="ECO:0000256" key="4">
    <source>
        <dbReference type="ARBA" id="ARBA00022840"/>
    </source>
</evidence>